<organism evidence="3">
    <name type="scientific">Thrips palmi</name>
    <name type="common">Melon thrips</name>
    <dbReference type="NCBI Taxonomy" id="161013"/>
    <lineage>
        <taxon>Eukaryota</taxon>
        <taxon>Metazoa</taxon>
        <taxon>Ecdysozoa</taxon>
        <taxon>Arthropoda</taxon>
        <taxon>Hexapoda</taxon>
        <taxon>Insecta</taxon>
        <taxon>Pterygota</taxon>
        <taxon>Neoptera</taxon>
        <taxon>Paraneoptera</taxon>
        <taxon>Thysanoptera</taxon>
        <taxon>Terebrantia</taxon>
        <taxon>Thripoidea</taxon>
        <taxon>Thripidae</taxon>
        <taxon>Thrips</taxon>
    </lineage>
</organism>
<dbReference type="KEGG" id="tpal:117654289"/>
<gene>
    <name evidence="3" type="primary">LOC117654289</name>
</gene>
<dbReference type="AlphaFoldDB" id="A0A6P9AMA3"/>
<reference evidence="3" key="1">
    <citation type="submission" date="2025-08" db="UniProtKB">
        <authorList>
            <consortium name="RefSeq"/>
        </authorList>
    </citation>
    <scope>IDENTIFICATION</scope>
    <source>
        <tissue evidence="3">Total insect</tissue>
    </source>
</reference>
<keyword evidence="2" id="KW-1185">Reference proteome</keyword>
<evidence type="ECO:0000313" key="2">
    <source>
        <dbReference type="Proteomes" id="UP000515158"/>
    </source>
</evidence>
<accession>A0A6P9AMA3</accession>
<sequence>MGASKRRVSMPGGQPRTGRRSAGGSGSGGSSRNELWHLLTEYCTPRRDCGVTLPSGPCGRIHVKDKRVQIIVERREYLQGSICSDKDCETTAEKVFYKHPEKRKAFLEDGRFWGQTNPALVAKIEKAFTDLVDEFASTVKPGKEENTEDLPVLYESCCAGHCDDLIYLFEFGKIRALDRYSKEEFSEVMSCYHGGQFVGHHMSFFMHHIVHFFIGTKLLLYNNVEKAPKLDRMYNRACDGQTFLPYQRKNLHLWMKDLDVTTEMCKAAFRCIYLYVYWRRKFEPYYDIETDRILELGNGERIDFWCF</sequence>
<protein>
    <submittedName>
        <fullName evidence="3">Uncharacterized protein LOC117654289 isoform X1</fullName>
    </submittedName>
</protein>
<dbReference type="RefSeq" id="XP_034256706.1">
    <property type="nucleotide sequence ID" value="XM_034400815.1"/>
</dbReference>
<dbReference type="GeneID" id="117654289"/>
<evidence type="ECO:0000313" key="3">
    <source>
        <dbReference type="RefSeq" id="XP_034256706.1"/>
    </source>
</evidence>
<evidence type="ECO:0000256" key="1">
    <source>
        <dbReference type="SAM" id="MobiDB-lite"/>
    </source>
</evidence>
<dbReference type="Proteomes" id="UP000515158">
    <property type="component" value="Unplaced"/>
</dbReference>
<name>A0A6P9AMA3_THRPL</name>
<feature type="region of interest" description="Disordered" evidence="1">
    <location>
        <begin position="1"/>
        <end position="31"/>
    </location>
</feature>
<proteinExistence type="predicted"/>
<dbReference type="InParanoid" id="A0A6P9AMA3"/>